<sequence length="667" mass="71217">MIFVLIALYLPGHFLGGGLARKGDGLAEVLLLRVCAAAAVACPVLVALALLGRFEAPVIAGVLLAVAGVIWLFRRRGGYRPRFFRWDLAPAGLGALGAVLYSRPAEYVINDRDPGVYTIVGAKLARTGELFTRDPLVAAIAPFHEFHAATKYPGFYILGEGLIVPQFFPGPFVWLGVGNLMGGVQAGLFWVVPVFGALSVAVAFLLGRELFGRWAGMLGAALLAVGYTQVWWARHPSSEVISQFFILGGLWLAARFASGGRAREGVLAGALLGGAMLVRVDAFLAASAVPLLVGYDLLRGGTARRWLPLCIPLALFAGAALLYATTLGGRYLELIRENHGLGRALELAPHIVAAVGLLAALLLLARRGGAAGRLAAHGRSLALLWAAALVGAALWAYFLRPGDPPVLPEGSVPFRAYDEHVAVRMVWFLTPAVAALGLAGFLLAARRLTPGRFIFLGAAASFAVLYVALPNVAPDLPWATRRFVPAVFPGLCLLAGYAVAEAGRFAARWRPLAGVACAAALAALALGWTVHTAWPVYGVQELRGGVEGFERVNAAIPEARVVFVELPGRPDDYGAPLEYLHGRPVLAYDSKRFREELDALRAAGLLEDAIYVTVDGLPAPSIHGLEMIELAREEVTLPRLRPEYERVPSGTYELQVVFRVYRLEDGG</sequence>
<proteinExistence type="predicted"/>
<keyword evidence="1" id="KW-0812">Transmembrane</keyword>
<gene>
    <name evidence="3" type="ORF">E0L93_12240</name>
</gene>
<evidence type="ECO:0000256" key="1">
    <source>
        <dbReference type="SAM" id="Phobius"/>
    </source>
</evidence>
<protein>
    <recommendedName>
        <fullName evidence="2">Glycosyltransferase RgtA/B/C/D-like domain-containing protein</fullName>
    </recommendedName>
</protein>
<dbReference type="Pfam" id="PF13231">
    <property type="entry name" value="PMT_2"/>
    <property type="match status" value="1"/>
</dbReference>
<evidence type="ECO:0000313" key="4">
    <source>
        <dbReference type="Proteomes" id="UP000295244"/>
    </source>
</evidence>
<feature type="transmembrane region" description="Helical" evidence="1">
    <location>
        <begin position="155"/>
        <end position="175"/>
    </location>
</feature>
<feature type="transmembrane region" description="Helical" evidence="1">
    <location>
        <begin position="425"/>
        <end position="445"/>
    </location>
</feature>
<feature type="transmembrane region" description="Helical" evidence="1">
    <location>
        <begin position="512"/>
        <end position="534"/>
    </location>
</feature>
<dbReference type="Proteomes" id="UP000295244">
    <property type="component" value="Unassembled WGS sequence"/>
</dbReference>
<reference evidence="3 4" key="1">
    <citation type="submission" date="2019-03" db="EMBL/GenBank/DDBJ databases">
        <title>Whole genome sequence of a novel Rubrobacter taiwanensis strain, isolated from Yellowstone National Park.</title>
        <authorList>
            <person name="Freed S."/>
            <person name="Ramaley R.F."/>
            <person name="Kyndt J.A."/>
        </authorList>
    </citation>
    <scope>NUCLEOTIDE SEQUENCE [LARGE SCALE GENOMIC DNA]</scope>
    <source>
        <strain evidence="3 4">Yellowstone</strain>
    </source>
</reference>
<feature type="transmembrane region" description="Helical" evidence="1">
    <location>
        <begin position="377"/>
        <end position="398"/>
    </location>
</feature>
<feature type="transmembrane region" description="Helical" evidence="1">
    <location>
        <begin position="270"/>
        <end position="294"/>
    </location>
</feature>
<feature type="transmembrane region" description="Helical" evidence="1">
    <location>
        <begin position="187"/>
        <end position="207"/>
    </location>
</feature>
<feature type="transmembrane region" description="Helical" evidence="1">
    <location>
        <begin position="483"/>
        <end position="500"/>
    </location>
</feature>
<evidence type="ECO:0000313" key="3">
    <source>
        <dbReference type="EMBL" id="TCJ15590.1"/>
    </source>
</evidence>
<dbReference type="RefSeq" id="WP_132692339.1">
    <property type="nucleotide sequence ID" value="NZ_SKBU01000023.1"/>
</dbReference>
<feature type="transmembrane region" description="Helical" evidence="1">
    <location>
        <begin position="58"/>
        <end position="74"/>
    </location>
</feature>
<feature type="domain" description="Glycosyltransferase RgtA/B/C/D-like" evidence="2">
    <location>
        <begin position="179"/>
        <end position="321"/>
    </location>
</feature>
<accession>A0A4R1BEP4</accession>
<organism evidence="3 4">
    <name type="scientific">Rubrobacter taiwanensis</name>
    <dbReference type="NCBI Taxonomy" id="185139"/>
    <lineage>
        <taxon>Bacteria</taxon>
        <taxon>Bacillati</taxon>
        <taxon>Actinomycetota</taxon>
        <taxon>Rubrobacteria</taxon>
        <taxon>Rubrobacterales</taxon>
        <taxon>Rubrobacteraceae</taxon>
        <taxon>Rubrobacter</taxon>
    </lineage>
</organism>
<feature type="transmembrane region" description="Helical" evidence="1">
    <location>
        <begin position="306"/>
        <end position="327"/>
    </location>
</feature>
<feature type="transmembrane region" description="Helical" evidence="1">
    <location>
        <begin position="347"/>
        <end position="365"/>
    </location>
</feature>
<dbReference type="InterPro" id="IPR038731">
    <property type="entry name" value="RgtA/B/C-like"/>
</dbReference>
<feature type="transmembrane region" description="Helical" evidence="1">
    <location>
        <begin position="452"/>
        <end position="471"/>
    </location>
</feature>
<comment type="caution">
    <text evidence="3">The sequence shown here is derived from an EMBL/GenBank/DDBJ whole genome shotgun (WGS) entry which is preliminary data.</text>
</comment>
<keyword evidence="1" id="KW-0472">Membrane</keyword>
<evidence type="ECO:0000259" key="2">
    <source>
        <dbReference type="Pfam" id="PF13231"/>
    </source>
</evidence>
<keyword evidence="1" id="KW-1133">Transmembrane helix</keyword>
<dbReference type="EMBL" id="SKBU01000023">
    <property type="protein sequence ID" value="TCJ15590.1"/>
    <property type="molecule type" value="Genomic_DNA"/>
</dbReference>
<feature type="transmembrane region" description="Helical" evidence="1">
    <location>
        <begin position="213"/>
        <end position="233"/>
    </location>
</feature>
<name>A0A4R1BEP4_9ACTN</name>
<keyword evidence="4" id="KW-1185">Reference proteome</keyword>
<feature type="transmembrane region" description="Helical" evidence="1">
    <location>
        <begin position="30"/>
        <end position="51"/>
    </location>
</feature>
<dbReference type="OrthoDB" id="5196235at2"/>
<dbReference type="AlphaFoldDB" id="A0A4R1BEP4"/>